<gene>
    <name evidence="4 6" type="primary">whiA</name>
    <name evidence="6" type="ORF">Hs30E_11320</name>
</gene>
<evidence type="ECO:0000259" key="5">
    <source>
        <dbReference type="PROSITE" id="PS50819"/>
    </source>
</evidence>
<reference evidence="6 7" key="1">
    <citation type="submission" date="2020-02" db="EMBL/GenBank/DDBJ databases">
        <title>Draft genome sequence of Lactococcus sp. Hs30E4-3.</title>
        <authorList>
            <person name="Noda S."/>
            <person name="Yuki M."/>
            <person name="Ohkuma M."/>
        </authorList>
    </citation>
    <scope>NUCLEOTIDE SEQUENCE [LARGE SCALE GENOMIC DNA]</scope>
    <source>
        <strain evidence="6 7">Hs30E4-3</strain>
    </source>
</reference>
<dbReference type="InterPro" id="IPR039518">
    <property type="entry name" value="WhiA_LAGLIDADG_dom"/>
</dbReference>
<dbReference type="Pfam" id="PF10298">
    <property type="entry name" value="WhiA_N"/>
    <property type="match status" value="1"/>
</dbReference>
<dbReference type="GO" id="GO:0003677">
    <property type="term" value="F:DNA binding"/>
    <property type="evidence" value="ECO:0007669"/>
    <property type="project" value="UniProtKB-UniRule"/>
</dbReference>
<dbReference type="GO" id="GO:0043937">
    <property type="term" value="P:regulation of sporulation"/>
    <property type="evidence" value="ECO:0007669"/>
    <property type="project" value="InterPro"/>
</dbReference>
<dbReference type="PROSITE" id="PS50819">
    <property type="entry name" value="INTEIN_ENDONUCLEASE"/>
    <property type="match status" value="1"/>
</dbReference>
<sequence length="301" mass="33548">MSFSSEVKNELTQLKVSDGVMIALLRMNGRLGISNGLSLAITTENATTAKFIYRSLSEVYDIKSEINTYQKTTLSKNRVYTLLILGEVSEVLDRFELADSLLLDNGVPIAVKFDKDLALGYLRGAFISSGSVTNPEKSKYHLEIASYYEEHATDLQRLLADFGIESKLIARKNRTITYLSNSELILSFLSLIGATKSRFKLENAKIFREIRNIANRQTNFETANIGKTVNAAQNAIEDIKLLQSQGKLPENLREIALARIANPDDTILELGQRLTPPLGKSGVNHRLRQLKALAATLRQIK</sequence>
<dbReference type="GO" id="GO:0051301">
    <property type="term" value="P:cell division"/>
    <property type="evidence" value="ECO:0007669"/>
    <property type="project" value="UniProtKB-UniRule"/>
</dbReference>
<dbReference type="PANTHER" id="PTHR37307:SF1">
    <property type="entry name" value="CELL DIVISION PROTEIN WHIA-RELATED"/>
    <property type="match status" value="1"/>
</dbReference>
<dbReference type="InterPro" id="IPR003802">
    <property type="entry name" value="Sporulation_regulator_WhiA"/>
</dbReference>
<dbReference type="InterPro" id="IPR027434">
    <property type="entry name" value="Homing_endonucl"/>
</dbReference>
<protein>
    <recommendedName>
        <fullName evidence="4">Probable cell division protein WhiA</fullName>
    </recommendedName>
</protein>
<dbReference type="AlphaFoldDB" id="A0A6A0BDZ3"/>
<dbReference type="Gene3D" id="3.10.28.10">
    <property type="entry name" value="Homing endonucleases"/>
    <property type="match status" value="1"/>
</dbReference>
<dbReference type="EMBL" id="BLLI01000029">
    <property type="protein sequence ID" value="GFH42581.1"/>
    <property type="molecule type" value="Genomic_DNA"/>
</dbReference>
<evidence type="ECO:0000313" key="7">
    <source>
        <dbReference type="Proteomes" id="UP000480303"/>
    </source>
</evidence>
<dbReference type="NCBIfam" id="TIGR00647">
    <property type="entry name" value="DNA_bind_WhiA"/>
    <property type="match status" value="1"/>
</dbReference>
<evidence type="ECO:0000256" key="1">
    <source>
        <dbReference type="ARBA" id="ARBA00022618"/>
    </source>
</evidence>
<proteinExistence type="inferred from homology"/>
<keyword evidence="1 4" id="KW-0132">Cell division</keyword>
<organism evidence="6 7">
    <name type="scientific">Pseudolactococcus hodotermopsidis</name>
    <dbReference type="NCBI Taxonomy" id="2709157"/>
    <lineage>
        <taxon>Bacteria</taxon>
        <taxon>Bacillati</taxon>
        <taxon>Bacillota</taxon>
        <taxon>Bacilli</taxon>
        <taxon>Lactobacillales</taxon>
        <taxon>Streptococcaceae</taxon>
        <taxon>Pseudolactococcus</taxon>
    </lineage>
</organism>
<accession>A0A6A0BDZ3</accession>
<dbReference type="GO" id="GO:0004519">
    <property type="term" value="F:endonuclease activity"/>
    <property type="evidence" value="ECO:0007669"/>
    <property type="project" value="InterPro"/>
</dbReference>
<evidence type="ECO:0000256" key="4">
    <source>
        <dbReference type="HAMAP-Rule" id="MF_01420"/>
    </source>
</evidence>
<keyword evidence="2 4" id="KW-0238">DNA-binding</keyword>
<dbReference type="InterPro" id="IPR004042">
    <property type="entry name" value="Intein_endonuc_central"/>
</dbReference>
<dbReference type="Pfam" id="PF14527">
    <property type="entry name" value="LAGLIDADG_WhiA"/>
    <property type="match status" value="1"/>
</dbReference>
<keyword evidence="3 4" id="KW-0131">Cell cycle</keyword>
<evidence type="ECO:0000256" key="3">
    <source>
        <dbReference type="ARBA" id="ARBA00023306"/>
    </source>
</evidence>
<dbReference type="PANTHER" id="PTHR37307">
    <property type="entry name" value="CELL DIVISION PROTEIN WHIA-RELATED"/>
    <property type="match status" value="1"/>
</dbReference>
<dbReference type="SUPFAM" id="SSF55608">
    <property type="entry name" value="Homing endonucleases"/>
    <property type="match status" value="1"/>
</dbReference>
<comment type="caution">
    <text evidence="6">The sequence shown here is derived from an EMBL/GenBank/DDBJ whole genome shotgun (WGS) entry which is preliminary data.</text>
</comment>
<dbReference type="Proteomes" id="UP000480303">
    <property type="component" value="Unassembled WGS sequence"/>
</dbReference>
<feature type="domain" description="DOD-type homing endonuclease" evidence="5">
    <location>
        <begin position="114"/>
        <end position="164"/>
    </location>
</feature>
<dbReference type="InterPro" id="IPR023054">
    <property type="entry name" value="Sporulation_regulator_WhiA_C"/>
</dbReference>
<dbReference type="RefSeq" id="WP_172208740.1">
    <property type="nucleotide sequence ID" value="NZ_BLLI01000029.1"/>
</dbReference>
<comment type="similarity">
    <text evidence="4">Belongs to the WhiA family.</text>
</comment>
<keyword evidence="7" id="KW-1185">Reference proteome</keyword>
<dbReference type="InterPro" id="IPR018478">
    <property type="entry name" value="Sporu_reg_WhiA_N_dom"/>
</dbReference>
<dbReference type="HAMAP" id="MF_01420">
    <property type="entry name" value="HTH_type_WhiA"/>
    <property type="match status" value="1"/>
</dbReference>
<evidence type="ECO:0000256" key="2">
    <source>
        <dbReference type="ARBA" id="ARBA00023125"/>
    </source>
</evidence>
<evidence type="ECO:0000313" key="6">
    <source>
        <dbReference type="EMBL" id="GFH42581.1"/>
    </source>
</evidence>
<name>A0A6A0BDZ3_9LACT</name>
<comment type="function">
    <text evidence="4">Involved in cell division and chromosome segregation.</text>
</comment>
<dbReference type="Pfam" id="PF02650">
    <property type="entry name" value="HTH_WhiA"/>
    <property type="match status" value="1"/>
</dbReference>